<dbReference type="InterPro" id="IPR036936">
    <property type="entry name" value="CRIB_dom_sf"/>
</dbReference>
<dbReference type="Proteomes" id="UP000279833">
    <property type="component" value="Unassembled WGS sequence"/>
</dbReference>
<dbReference type="InterPro" id="IPR000095">
    <property type="entry name" value="CRIB_dom"/>
</dbReference>
<reference evidence="6" key="1">
    <citation type="submission" date="2016-06" db="UniProtKB">
        <authorList>
            <consortium name="WormBaseParasite"/>
        </authorList>
    </citation>
    <scope>IDENTIFICATION</scope>
</reference>
<feature type="compositionally biased region" description="Polar residues" evidence="1">
    <location>
        <begin position="442"/>
        <end position="456"/>
    </location>
</feature>
<organism evidence="6">
    <name type="scientific">Schistosoma curassoni</name>
    <dbReference type="NCBI Taxonomy" id="6186"/>
    <lineage>
        <taxon>Eukaryota</taxon>
        <taxon>Metazoa</taxon>
        <taxon>Spiralia</taxon>
        <taxon>Lophotrochozoa</taxon>
        <taxon>Platyhelminthes</taxon>
        <taxon>Trematoda</taxon>
        <taxon>Digenea</taxon>
        <taxon>Strigeidida</taxon>
        <taxon>Schistosomatoidea</taxon>
        <taxon>Schistosomatidae</taxon>
        <taxon>Schistosoma</taxon>
    </lineage>
</organism>
<dbReference type="AlphaFoldDB" id="A0A183KB53"/>
<feature type="compositionally biased region" description="Pro residues" evidence="1">
    <location>
        <begin position="377"/>
        <end position="432"/>
    </location>
</feature>
<sequence>MSYLSAPVGGTSVLLTNEENSVLYSLFGTGCDSLASAVVRYFKGENESNWVLKGCGVVCCIKDKNYKDYFIRIYDVIRRIPLLEQRLFLEMDYTEELKCFHVLQSDDGPVGLAFASLEEAKHFAHTVNGRLRSMRAAAIEKPSSNLHTVGSQPIVQAGIYSLNPTKLSDQGVTSIRGKTKSKGKKLLTWFIGPSFGPPLNPPDIKATHRDLPMDATPIKIEEIGMSIRRVKSGEAAGLNNIPAEALKSDIEQKLTSKDISNPSNFRHIEHVGYDREAKTFDISSQESAIMRNILRAIGREDAMNIPSERTFVYNFAREHGGLEEIQRQLTGSQSDRRNIPATNVPPPRPPPPPPPPSAPRRQNLGSVTPSQSVTIQHPPPPPVPQVAPKPVAPPPPILPAPPLYEIPAPPPPPPPPIFPSPAAAPPPPPPACPTTGAEKECTSNAPPKSTTGLTVDLQSQIMSFQKSNLRK</sequence>
<evidence type="ECO:0000259" key="2">
    <source>
        <dbReference type="PROSITE" id="PS50108"/>
    </source>
</evidence>
<dbReference type="SUPFAM" id="SSF50729">
    <property type="entry name" value="PH domain-like"/>
    <property type="match status" value="1"/>
</dbReference>
<dbReference type="InterPro" id="IPR000697">
    <property type="entry name" value="WH1/EVH1_dom"/>
</dbReference>
<dbReference type="Gene3D" id="3.90.810.10">
    <property type="entry name" value="CRIB domain"/>
    <property type="match status" value="1"/>
</dbReference>
<feature type="compositionally biased region" description="Pro residues" evidence="1">
    <location>
        <begin position="343"/>
        <end position="358"/>
    </location>
</feature>
<dbReference type="Gene3D" id="2.30.29.30">
    <property type="entry name" value="Pleckstrin-homology domain (PH domain)/Phosphotyrosine-binding domain (PTB)"/>
    <property type="match status" value="1"/>
</dbReference>
<gene>
    <name evidence="4" type="ORF">SCUD_LOCUS12241</name>
</gene>
<keyword evidence="5" id="KW-1185">Reference proteome</keyword>
<feature type="domain" description="WH1" evidence="3">
    <location>
        <begin position="27"/>
        <end position="134"/>
    </location>
</feature>
<feature type="region of interest" description="Disordered" evidence="1">
    <location>
        <begin position="329"/>
        <end position="456"/>
    </location>
</feature>
<dbReference type="STRING" id="6186.A0A183KB53"/>
<name>A0A183KB53_9TREM</name>
<feature type="domain" description="CRIB" evidence="2">
    <location>
        <begin position="259"/>
        <end position="272"/>
    </location>
</feature>
<evidence type="ECO:0000313" key="4">
    <source>
        <dbReference type="EMBL" id="VDP47994.1"/>
    </source>
</evidence>
<protein>
    <submittedName>
        <fullName evidence="6">Wiskott-Aldrich syndrome protein</fullName>
    </submittedName>
</protein>
<dbReference type="WBParaSite" id="SCUD_0001224401-mRNA-1">
    <property type="protein sequence ID" value="SCUD_0001224401-mRNA-1"/>
    <property type="gene ID" value="SCUD_0001224401"/>
</dbReference>
<evidence type="ECO:0000313" key="5">
    <source>
        <dbReference type="Proteomes" id="UP000279833"/>
    </source>
</evidence>
<dbReference type="PANTHER" id="PTHR11202">
    <property type="entry name" value="SPROUTY-RELATED, EVH1 DOMAIN-CONTAINING PROTEIN FAMILY MEMBER"/>
    <property type="match status" value="1"/>
</dbReference>
<proteinExistence type="predicted"/>
<dbReference type="Pfam" id="PF00786">
    <property type="entry name" value="PBD"/>
    <property type="match status" value="1"/>
</dbReference>
<dbReference type="InterPro" id="IPR033927">
    <property type="entry name" value="WASPfam_EVH1"/>
</dbReference>
<dbReference type="InterPro" id="IPR011993">
    <property type="entry name" value="PH-like_dom_sf"/>
</dbReference>
<evidence type="ECO:0000259" key="3">
    <source>
        <dbReference type="PROSITE" id="PS50229"/>
    </source>
</evidence>
<evidence type="ECO:0000256" key="1">
    <source>
        <dbReference type="SAM" id="MobiDB-lite"/>
    </source>
</evidence>
<reference evidence="4 5" key="2">
    <citation type="submission" date="2018-11" db="EMBL/GenBank/DDBJ databases">
        <authorList>
            <consortium name="Pathogen Informatics"/>
        </authorList>
    </citation>
    <scope>NUCLEOTIDE SEQUENCE [LARGE SCALE GENOMIC DNA]</scope>
    <source>
        <strain evidence="4">Dakar</strain>
        <strain evidence="5">Dakar, Senegal</strain>
    </source>
</reference>
<dbReference type="CDD" id="cd00132">
    <property type="entry name" value="CRIB"/>
    <property type="match status" value="1"/>
</dbReference>
<evidence type="ECO:0000313" key="6">
    <source>
        <dbReference type="WBParaSite" id="SCUD_0001224401-mRNA-1"/>
    </source>
</evidence>
<dbReference type="SMART" id="SM00461">
    <property type="entry name" value="WH1"/>
    <property type="match status" value="1"/>
</dbReference>
<feature type="compositionally biased region" description="Polar residues" evidence="1">
    <location>
        <begin position="363"/>
        <end position="375"/>
    </location>
</feature>
<dbReference type="CDD" id="cd01205">
    <property type="entry name" value="EVH1_WASP-like"/>
    <property type="match status" value="1"/>
</dbReference>
<dbReference type="EMBL" id="UZAK01034972">
    <property type="protein sequence ID" value="VDP47994.1"/>
    <property type="molecule type" value="Genomic_DNA"/>
</dbReference>
<dbReference type="Pfam" id="PF00568">
    <property type="entry name" value="WH1"/>
    <property type="match status" value="1"/>
</dbReference>
<accession>A0A183KB53</accession>
<dbReference type="PROSITE" id="PS50229">
    <property type="entry name" value="WH1"/>
    <property type="match status" value="1"/>
</dbReference>
<dbReference type="PANTHER" id="PTHR11202:SF36">
    <property type="entry name" value="ACTIN NUCLEATION-PROMOTING FACTOR WASL"/>
    <property type="match status" value="1"/>
</dbReference>
<dbReference type="PROSITE" id="PS50108">
    <property type="entry name" value="CRIB"/>
    <property type="match status" value="1"/>
</dbReference>